<organism evidence="1 2">
    <name type="scientific">Spirosoma taeanense</name>
    <dbReference type="NCBI Taxonomy" id="2735870"/>
    <lineage>
        <taxon>Bacteria</taxon>
        <taxon>Pseudomonadati</taxon>
        <taxon>Bacteroidota</taxon>
        <taxon>Cytophagia</taxon>
        <taxon>Cytophagales</taxon>
        <taxon>Cytophagaceae</taxon>
        <taxon>Spirosoma</taxon>
    </lineage>
</organism>
<protein>
    <submittedName>
        <fullName evidence="1">Uncharacterized protein</fullName>
    </submittedName>
</protein>
<proteinExistence type="predicted"/>
<name>A0A6M5YBK7_9BACT</name>
<dbReference type="AlphaFoldDB" id="A0A6M5YBK7"/>
<dbReference type="KEGG" id="stae:HNV11_20105"/>
<dbReference type="Proteomes" id="UP000502756">
    <property type="component" value="Chromosome"/>
</dbReference>
<evidence type="ECO:0000313" key="1">
    <source>
        <dbReference type="EMBL" id="QJW91518.1"/>
    </source>
</evidence>
<keyword evidence="2" id="KW-1185">Reference proteome</keyword>
<evidence type="ECO:0000313" key="2">
    <source>
        <dbReference type="Proteomes" id="UP000502756"/>
    </source>
</evidence>
<sequence length="74" mass="8394">MLYVDQHGNVFIECVTGGWTENRLKDLLFRFEVFPQGWGYVGSAAAEDDSHLTTLYAALLHNWQAKTTGCINSW</sequence>
<dbReference type="RefSeq" id="WP_171741367.1">
    <property type="nucleotide sequence ID" value="NZ_CP053435.1"/>
</dbReference>
<reference evidence="1 2" key="1">
    <citation type="submission" date="2020-05" db="EMBL/GenBank/DDBJ databases">
        <title>Genome sequencing of Spirosoma sp. TS118.</title>
        <authorList>
            <person name="Lee J.-H."/>
            <person name="Jeong S."/>
            <person name="Zhao L."/>
            <person name="Jung J.-H."/>
            <person name="Kim M.-K."/>
            <person name="Lim S."/>
        </authorList>
    </citation>
    <scope>NUCLEOTIDE SEQUENCE [LARGE SCALE GENOMIC DNA]</scope>
    <source>
        <strain evidence="1 2">TS118</strain>
    </source>
</reference>
<accession>A0A6M5YBK7</accession>
<dbReference type="EMBL" id="CP053435">
    <property type="protein sequence ID" value="QJW91518.1"/>
    <property type="molecule type" value="Genomic_DNA"/>
</dbReference>
<gene>
    <name evidence="1" type="ORF">HNV11_20105</name>
</gene>